<accession>A0AAD2D5Z2</accession>
<feature type="transmembrane region" description="Helical" evidence="2">
    <location>
        <begin position="130"/>
        <end position="151"/>
    </location>
</feature>
<keyword evidence="2" id="KW-1133">Transmembrane helix</keyword>
<sequence length="161" mass="18134">MDNARSIEGYHNLPDEEDIEESKVPPYGRVNLTRSSLVPDQNASNSGFEQPQPGMGSSVDSSDSYQDSLGTNHDDNNRADNEVLDGSDSQHQESKEWDQPAENKMSEASNPFPDSEEEAKIKKRRKCNRILRVVYLISSLLMLVFQVVLVINYDQNNRDAS</sequence>
<feature type="compositionally biased region" description="Low complexity" evidence="1">
    <location>
        <begin position="57"/>
        <end position="68"/>
    </location>
</feature>
<proteinExistence type="predicted"/>
<reference evidence="3" key="1">
    <citation type="submission" date="2023-07" db="EMBL/GenBank/DDBJ databases">
        <authorList>
            <consortium name="AG Swart"/>
            <person name="Singh M."/>
            <person name="Singh A."/>
            <person name="Seah K."/>
            <person name="Emmerich C."/>
        </authorList>
    </citation>
    <scope>NUCLEOTIDE SEQUENCE</scope>
    <source>
        <strain evidence="3">DP1</strain>
    </source>
</reference>
<feature type="region of interest" description="Disordered" evidence="1">
    <location>
        <begin position="1"/>
        <end position="121"/>
    </location>
</feature>
<keyword evidence="2" id="KW-0812">Transmembrane</keyword>
<evidence type="ECO:0000256" key="1">
    <source>
        <dbReference type="SAM" id="MobiDB-lite"/>
    </source>
</evidence>
<feature type="compositionally biased region" description="Basic and acidic residues" evidence="1">
    <location>
        <begin position="72"/>
        <end position="81"/>
    </location>
</feature>
<comment type="caution">
    <text evidence="3">The sequence shown here is derived from an EMBL/GenBank/DDBJ whole genome shotgun (WGS) entry which is preliminary data.</text>
</comment>
<dbReference type="AlphaFoldDB" id="A0AAD2D5Z2"/>
<feature type="compositionally biased region" description="Basic and acidic residues" evidence="1">
    <location>
        <begin position="88"/>
        <end position="98"/>
    </location>
</feature>
<keyword evidence="2" id="KW-0472">Membrane</keyword>
<protein>
    <submittedName>
        <fullName evidence="3">Uncharacterized protein</fullName>
    </submittedName>
</protein>
<dbReference type="Proteomes" id="UP001295684">
    <property type="component" value="Unassembled WGS sequence"/>
</dbReference>
<organism evidence="3 4">
    <name type="scientific">Euplotes crassus</name>
    <dbReference type="NCBI Taxonomy" id="5936"/>
    <lineage>
        <taxon>Eukaryota</taxon>
        <taxon>Sar</taxon>
        <taxon>Alveolata</taxon>
        <taxon>Ciliophora</taxon>
        <taxon>Intramacronucleata</taxon>
        <taxon>Spirotrichea</taxon>
        <taxon>Hypotrichia</taxon>
        <taxon>Euplotida</taxon>
        <taxon>Euplotidae</taxon>
        <taxon>Moneuplotes</taxon>
    </lineage>
</organism>
<evidence type="ECO:0000313" key="4">
    <source>
        <dbReference type="Proteomes" id="UP001295684"/>
    </source>
</evidence>
<keyword evidence="4" id="KW-1185">Reference proteome</keyword>
<evidence type="ECO:0000313" key="3">
    <source>
        <dbReference type="EMBL" id="CAI2380888.1"/>
    </source>
</evidence>
<gene>
    <name evidence="3" type="ORF">ECRASSUSDP1_LOCUS22331</name>
</gene>
<dbReference type="EMBL" id="CAMPGE010022889">
    <property type="protein sequence ID" value="CAI2380888.1"/>
    <property type="molecule type" value="Genomic_DNA"/>
</dbReference>
<evidence type="ECO:0000256" key="2">
    <source>
        <dbReference type="SAM" id="Phobius"/>
    </source>
</evidence>
<name>A0AAD2D5Z2_EUPCR</name>
<feature type="compositionally biased region" description="Polar residues" evidence="1">
    <location>
        <begin position="32"/>
        <end position="49"/>
    </location>
</feature>